<protein>
    <submittedName>
        <fullName evidence="2">Uncharacterized protein</fullName>
    </submittedName>
</protein>
<evidence type="ECO:0000313" key="2">
    <source>
        <dbReference type="EMBL" id="RDX57927.1"/>
    </source>
</evidence>
<proteinExistence type="predicted"/>
<keyword evidence="1" id="KW-1133">Transmembrane helix</keyword>
<name>A0A371DZE0_MUCPR</name>
<keyword evidence="3" id="KW-1185">Reference proteome</keyword>
<feature type="transmembrane region" description="Helical" evidence="1">
    <location>
        <begin position="20"/>
        <end position="40"/>
    </location>
</feature>
<keyword evidence="1" id="KW-0812">Transmembrane</keyword>
<feature type="non-terminal residue" evidence="2">
    <location>
        <position position="1"/>
    </location>
</feature>
<accession>A0A371DZE0</accession>
<reference evidence="2" key="1">
    <citation type="submission" date="2018-05" db="EMBL/GenBank/DDBJ databases">
        <title>Draft genome of Mucuna pruriens seed.</title>
        <authorList>
            <person name="Nnadi N.E."/>
            <person name="Vos R."/>
            <person name="Hasami M.H."/>
            <person name="Devisetty U.K."/>
            <person name="Aguiy J.C."/>
        </authorList>
    </citation>
    <scope>NUCLEOTIDE SEQUENCE [LARGE SCALE GENOMIC DNA]</scope>
    <source>
        <strain evidence="2">JCA_2017</strain>
    </source>
</reference>
<evidence type="ECO:0000313" key="3">
    <source>
        <dbReference type="Proteomes" id="UP000257109"/>
    </source>
</evidence>
<dbReference type="EMBL" id="QJKJ01018027">
    <property type="protein sequence ID" value="RDX57927.1"/>
    <property type="molecule type" value="Genomic_DNA"/>
</dbReference>
<sequence>MLVYKKVDNLDVIGYSHSILLVGQMMKIYISMLVGGVISWKSVKQTLKQSSTMKTRFVACYRVASHVNNRTATTFKHINVKVVVAREIIKNIEFLISIFLHRRCLLTPN</sequence>
<dbReference type="AlphaFoldDB" id="A0A371DZE0"/>
<gene>
    <name evidence="2" type="ORF">CR513_62797</name>
</gene>
<evidence type="ECO:0000256" key="1">
    <source>
        <dbReference type="SAM" id="Phobius"/>
    </source>
</evidence>
<keyword evidence="1" id="KW-0472">Membrane</keyword>
<dbReference type="Proteomes" id="UP000257109">
    <property type="component" value="Unassembled WGS sequence"/>
</dbReference>
<comment type="caution">
    <text evidence="2">The sequence shown here is derived from an EMBL/GenBank/DDBJ whole genome shotgun (WGS) entry which is preliminary data.</text>
</comment>
<organism evidence="2 3">
    <name type="scientific">Mucuna pruriens</name>
    <name type="common">Velvet bean</name>
    <name type="synonym">Dolichos pruriens</name>
    <dbReference type="NCBI Taxonomy" id="157652"/>
    <lineage>
        <taxon>Eukaryota</taxon>
        <taxon>Viridiplantae</taxon>
        <taxon>Streptophyta</taxon>
        <taxon>Embryophyta</taxon>
        <taxon>Tracheophyta</taxon>
        <taxon>Spermatophyta</taxon>
        <taxon>Magnoliopsida</taxon>
        <taxon>eudicotyledons</taxon>
        <taxon>Gunneridae</taxon>
        <taxon>Pentapetalae</taxon>
        <taxon>rosids</taxon>
        <taxon>fabids</taxon>
        <taxon>Fabales</taxon>
        <taxon>Fabaceae</taxon>
        <taxon>Papilionoideae</taxon>
        <taxon>50 kb inversion clade</taxon>
        <taxon>NPAAA clade</taxon>
        <taxon>indigoferoid/millettioid clade</taxon>
        <taxon>Phaseoleae</taxon>
        <taxon>Mucuna</taxon>
    </lineage>
</organism>